<dbReference type="PANTHER" id="PTHR42663:SF6">
    <property type="entry name" value="HYDROLASE C777.06C-RELATED"/>
    <property type="match status" value="1"/>
</dbReference>
<protein>
    <submittedName>
        <fullName evidence="2">Phosphoribosyl 1,2-cyclic phosphate phosphodiesterase</fullName>
        <ecNumber evidence="2">3.1.4.55</ecNumber>
    </submittedName>
</protein>
<keyword evidence="2" id="KW-0378">Hydrolase</keyword>
<dbReference type="GO" id="GO:0103043">
    <property type="term" value="F:phosphoribosyl 1,2-cyclic phosphate phosphodiesterase activity"/>
    <property type="evidence" value="ECO:0007669"/>
    <property type="project" value="UniProtKB-EC"/>
</dbReference>
<proteinExistence type="predicted"/>
<name>A0A7W9W6C5_ARMRO</name>
<organism evidence="2 3">
    <name type="scientific">Armatimonas rosea</name>
    <dbReference type="NCBI Taxonomy" id="685828"/>
    <lineage>
        <taxon>Bacteria</taxon>
        <taxon>Bacillati</taxon>
        <taxon>Armatimonadota</taxon>
        <taxon>Armatimonadia</taxon>
        <taxon>Armatimonadales</taxon>
        <taxon>Armatimonadaceae</taxon>
        <taxon>Armatimonas</taxon>
    </lineage>
</organism>
<dbReference type="RefSeq" id="WP_184197998.1">
    <property type="nucleotide sequence ID" value="NZ_JACHGW010000003.1"/>
</dbReference>
<dbReference type="InterPro" id="IPR001279">
    <property type="entry name" value="Metallo-B-lactamas"/>
</dbReference>
<dbReference type="Proteomes" id="UP000520814">
    <property type="component" value="Unassembled WGS sequence"/>
</dbReference>
<dbReference type="AlphaFoldDB" id="A0A7W9W6C5"/>
<dbReference type="InterPro" id="IPR036866">
    <property type="entry name" value="RibonucZ/Hydroxyglut_hydro"/>
</dbReference>
<accession>A0A7W9W6C5</accession>
<evidence type="ECO:0000313" key="2">
    <source>
        <dbReference type="EMBL" id="MBB6051304.1"/>
    </source>
</evidence>
<gene>
    <name evidence="2" type="ORF">HNQ39_003114</name>
</gene>
<evidence type="ECO:0000313" key="3">
    <source>
        <dbReference type="Proteomes" id="UP000520814"/>
    </source>
</evidence>
<dbReference type="PANTHER" id="PTHR42663">
    <property type="entry name" value="HYDROLASE C777.06C-RELATED-RELATED"/>
    <property type="match status" value="1"/>
</dbReference>
<evidence type="ECO:0000259" key="1">
    <source>
        <dbReference type="Pfam" id="PF12706"/>
    </source>
</evidence>
<feature type="domain" description="Metallo-beta-lactamase" evidence="1">
    <location>
        <begin position="49"/>
        <end position="237"/>
    </location>
</feature>
<dbReference type="EC" id="3.1.4.55" evidence="2"/>
<dbReference type="Gene3D" id="3.60.15.10">
    <property type="entry name" value="Ribonuclease Z/Hydroxyacylglutathione hydrolase-like"/>
    <property type="match status" value="1"/>
</dbReference>
<dbReference type="EMBL" id="JACHGW010000003">
    <property type="protein sequence ID" value="MBB6051304.1"/>
    <property type="molecule type" value="Genomic_DNA"/>
</dbReference>
<dbReference type="SUPFAM" id="SSF56281">
    <property type="entry name" value="Metallo-hydrolase/oxidoreductase"/>
    <property type="match status" value="1"/>
</dbReference>
<reference evidence="2 3" key="1">
    <citation type="submission" date="2020-08" db="EMBL/GenBank/DDBJ databases">
        <title>Genomic Encyclopedia of Type Strains, Phase IV (KMG-IV): sequencing the most valuable type-strain genomes for metagenomic binning, comparative biology and taxonomic classification.</title>
        <authorList>
            <person name="Goeker M."/>
        </authorList>
    </citation>
    <scope>NUCLEOTIDE SEQUENCE [LARGE SCALE GENOMIC DNA]</scope>
    <source>
        <strain evidence="2 3">DSM 23562</strain>
    </source>
</reference>
<comment type="caution">
    <text evidence="2">The sequence shown here is derived from an EMBL/GenBank/DDBJ whole genome shotgun (WGS) entry which is preliminary data.</text>
</comment>
<dbReference type="Pfam" id="PF12706">
    <property type="entry name" value="Lactamase_B_2"/>
    <property type="match status" value="1"/>
</dbReference>
<keyword evidence="3" id="KW-1185">Reference proteome</keyword>
<sequence>MRIFFLGTGAAEGFPAVFSRTPINLEALRRGGKNLRLRSGILLDEVVRVDLCPDALAQVHKYPHLDLAAIEHLLFTHSHDDHFAVRELQYLSRNFAPDRELPLDIWGSHQVLVKLCGETPHFFEEPPLRYRALEPFREIAVGHLWVTPLVANHKVDELCFNFLFRDGDTRLLYASDTGWYSAETWDFLADISLNAVIVECGKGISTNGYTGHLTLEECIAFKEKLALKPGAPVYLTHLCHTGLLLHEELEEHCAPHGISVAYDGLEFVL</sequence>